<reference evidence="1" key="1">
    <citation type="submission" date="2021-01" db="EMBL/GenBank/DDBJ databases">
        <title>A chromosome-scale assembly of European eel, Anguilla anguilla.</title>
        <authorList>
            <person name="Henkel C."/>
            <person name="Jong-Raadsen S.A."/>
            <person name="Dufour S."/>
            <person name="Weltzien F.-A."/>
            <person name="Palstra A.P."/>
            <person name="Pelster B."/>
            <person name="Spaink H.P."/>
            <person name="Van Den Thillart G.E."/>
            <person name="Jansen H."/>
            <person name="Zahm M."/>
            <person name="Klopp C."/>
            <person name="Cedric C."/>
            <person name="Louis A."/>
            <person name="Berthelot C."/>
            <person name="Parey E."/>
            <person name="Roest Crollius H."/>
            <person name="Montfort J."/>
            <person name="Robinson-Rechavi M."/>
            <person name="Bucao C."/>
            <person name="Bouchez O."/>
            <person name="Gislard M."/>
            <person name="Lluch J."/>
            <person name="Milhes M."/>
            <person name="Lampietro C."/>
            <person name="Lopez Roques C."/>
            <person name="Donnadieu C."/>
            <person name="Braasch I."/>
            <person name="Desvignes T."/>
            <person name="Postlethwait J."/>
            <person name="Bobe J."/>
            <person name="Guiguen Y."/>
            <person name="Dirks R."/>
        </authorList>
    </citation>
    <scope>NUCLEOTIDE SEQUENCE</scope>
    <source>
        <strain evidence="1">Tag_6206</strain>
        <tissue evidence="1">Liver</tissue>
    </source>
</reference>
<sequence>MQSGTFDWDLCFFSFLQNQMEAKTVETSLFPCDNNRHTQQMIVHQNQEIKVCIVYFKQ</sequence>
<name>A0A9D3S5L6_ANGAN</name>
<comment type="caution">
    <text evidence="1">The sequence shown here is derived from an EMBL/GenBank/DDBJ whole genome shotgun (WGS) entry which is preliminary data.</text>
</comment>
<accession>A0A9D3S5L6</accession>
<feature type="non-terminal residue" evidence="1">
    <location>
        <position position="58"/>
    </location>
</feature>
<gene>
    <name evidence="1" type="ORF">ANANG_G00000550</name>
</gene>
<dbReference type="Proteomes" id="UP001044222">
    <property type="component" value="Unassembled WGS sequence"/>
</dbReference>
<organism evidence="1 2">
    <name type="scientific">Anguilla anguilla</name>
    <name type="common">European freshwater eel</name>
    <name type="synonym">Muraena anguilla</name>
    <dbReference type="NCBI Taxonomy" id="7936"/>
    <lineage>
        <taxon>Eukaryota</taxon>
        <taxon>Metazoa</taxon>
        <taxon>Chordata</taxon>
        <taxon>Craniata</taxon>
        <taxon>Vertebrata</taxon>
        <taxon>Euteleostomi</taxon>
        <taxon>Actinopterygii</taxon>
        <taxon>Neopterygii</taxon>
        <taxon>Teleostei</taxon>
        <taxon>Anguilliformes</taxon>
        <taxon>Anguillidae</taxon>
        <taxon>Anguilla</taxon>
    </lineage>
</organism>
<dbReference type="EMBL" id="JAFIRN010000001">
    <property type="protein sequence ID" value="KAG5855810.1"/>
    <property type="molecule type" value="Genomic_DNA"/>
</dbReference>
<evidence type="ECO:0000313" key="1">
    <source>
        <dbReference type="EMBL" id="KAG5855810.1"/>
    </source>
</evidence>
<protein>
    <submittedName>
        <fullName evidence="1">Uncharacterized protein</fullName>
    </submittedName>
</protein>
<dbReference type="AlphaFoldDB" id="A0A9D3S5L6"/>
<evidence type="ECO:0000313" key="2">
    <source>
        <dbReference type="Proteomes" id="UP001044222"/>
    </source>
</evidence>
<proteinExistence type="predicted"/>
<keyword evidence="2" id="KW-1185">Reference proteome</keyword>